<sequence>MSLLLENQVQLIDALKQIIVIMEKTKRVTALRLKWQLHVMKLFLRGKVSPQGLKNGYPHQK</sequence>
<geneLocation type="plasmid" evidence="1">
    <name>pSGSC3045-121</name>
</geneLocation>
<organism evidence="1">
    <name type="scientific">Salmonella enterica subsp. salamae</name>
    <dbReference type="NCBI Taxonomy" id="59202"/>
    <lineage>
        <taxon>Bacteria</taxon>
        <taxon>Pseudomonadati</taxon>
        <taxon>Pseudomonadota</taxon>
        <taxon>Gammaproteobacteria</taxon>
        <taxon>Enterobacterales</taxon>
        <taxon>Enterobacteriaceae</taxon>
        <taxon>Salmonella</taxon>
    </lineage>
</organism>
<evidence type="ECO:0000313" key="1">
    <source>
        <dbReference type="EMBL" id="AFK90381.1"/>
    </source>
</evidence>
<reference evidence="1" key="1">
    <citation type="submission" date="2012-01" db="EMBL/GenBank/DDBJ databases">
        <authorList>
            <person name="Summers A.O."/>
            <person name="Wireman J."/>
            <person name="Williams L.E."/>
        </authorList>
    </citation>
    <scope>NUCLEOTIDE SEQUENCE</scope>
    <source>
        <strain evidence="1">SGSC3045</strain>
        <plasmid evidence="1">pSGSC3045-121</plasmid>
    </source>
</reference>
<dbReference type="AlphaFoldDB" id="I3W454"/>
<dbReference type="EMBL" id="JQ418541">
    <property type="protein sequence ID" value="AFK90381.1"/>
    <property type="molecule type" value="Genomic_DNA"/>
</dbReference>
<accession>I3W454</accession>
<keyword evidence="1" id="KW-0614">Plasmid</keyword>
<proteinExistence type="predicted"/>
<name>I3W454_SALER</name>
<protein>
    <submittedName>
        <fullName evidence="1">Uncharacterized protein</fullName>
    </submittedName>
</protein>